<reference evidence="2" key="1">
    <citation type="journal article" date="2020" name="Nat. Commun.">
        <title>Genome assembly of wild tea tree DASZ reveals pedigree and selection history of tea varieties.</title>
        <authorList>
            <person name="Zhang W."/>
            <person name="Zhang Y."/>
            <person name="Qiu H."/>
            <person name="Guo Y."/>
            <person name="Wan H."/>
            <person name="Zhang X."/>
            <person name="Scossa F."/>
            <person name="Alseekh S."/>
            <person name="Zhang Q."/>
            <person name="Wang P."/>
            <person name="Xu L."/>
            <person name="Schmidt M.H."/>
            <person name="Jia X."/>
            <person name="Li D."/>
            <person name="Zhu A."/>
            <person name="Guo F."/>
            <person name="Chen W."/>
            <person name="Ni D."/>
            <person name="Usadel B."/>
            <person name="Fernie A.R."/>
            <person name="Wen W."/>
        </authorList>
    </citation>
    <scope>NUCLEOTIDE SEQUENCE [LARGE SCALE GENOMIC DNA]</scope>
    <source>
        <strain evidence="2">cv. G240</strain>
    </source>
</reference>
<dbReference type="EMBL" id="JACBKZ010000012">
    <property type="protein sequence ID" value="KAF5936727.1"/>
    <property type="molecule type" value="Genomic_DNA"/>
</dbReference>
<organism evidence="1 2">
    <name type="scientific">Camellia sinensis</name>
    <name type="common">Tea plant</name>
    <name type="synonym">Thea sinensis</name>
    <dbReference type="NCBI Taxonomy" id="4442"/>
    <lineage>
        <taxon>Eukaryota</taxon>
        <taxon>Viridiplantae</taxon>
        <taxon>Streptophyta</taxon>
        <taxon>Embryophyta</taxon>
        <taxon>Tracheophyta</taxon>
        <taxon>Spermatophyta</taxon>
        <taxon>Magnoliopsida</taxon>
        <taxon>eudicotyledons</taxon>
        <taxon>Gunneridae</taxon>
        <taxon>Pentapetalae</taxon>
        <taxon>asterids</taxon>
        <taxon>Ericales</taxon>
        <taxon>Theaceae</taxon>
        <taxon>Camellia</taxon>
    </lineage>
</organism>
<dbReference type="AlphaFoldDB" id="A0A7J7G7W8"/>
<evidence type="ECO:0000313" key="2">
    <source>
        <dbReference type="Proteomes" id="UP000593564"/>
    </source>
</evidence>
<evidence type="ECO:0000313" key="1">
    <source>
        <dbReference type="EMBL" id="KAF5936727.1"/>
    </source>
</evidence>
<accession>A0A7J7G7W8</accession>
<protein>
    <submittedName>
        <fullName evidence="1">Uncharacterized protein</fullName>
    </submittedName>
</protein>
<reference evidence="1 2" key="2">
    <citation type="submission" date="2020-07" db="EMBL/GenBank/DDBJ databases">
        <title>Genome assembly of wild tea tree DASZ reveals pedigree and selection history of tea varieties.</title>
        <authorList>
            <person name="Zhang W."/>
        </authorList>
    </citation>
    <scope>NUCLEOTIDE SEQUENCE [LARGE SCALE GENOMIC DNA]</scope>
    <source>
        <strain evidence="2">cv. G240</strain>
        <tissue evidence="1">Leaf</tissue>
    </source>
</reference>
<gene>
    <name evidence="1" type="ORF">HYC85_024233</name>
</gene>
<keyword evidence="2" id="KW-1185">Reference proteome</keyword>
<dbReference type="Proteomes" id="UP000593564">
    <property type="component" value="Unassembled WGS sequence"/>
</dbReference>
<proteinExistence type="predicted"/>
<sequence length="55" mass="6433">MTKIRFEVRSKLEELKKKDTTTSKDKRLGKALFAKMSQKTTVVIIQKKVCMDSER</sequence>
<comment type="caution">
    <text evidence="1">The sequence shown here is derived from an EMBL/GenBank/DDBJ whole genome shotgun (WGS) entry which is preliminary data.</text>
</comment>
<name>A0A7J7G7W8_CAMSI</name>